<keyword evidence="2" id="KW-0479">Metal-binding</keyword>
<dbReference type="EMBL" id="JACHFR010000001">
    <property type="protein sequence ID" value="MBB5217893.1"/>
    <property type="molecule type" value="Genomic_DNA"/>
</dbReference>
<dbReference type="PROSITE" id="PS51831">
    <property type="entry name" value="HD"/>
    <property type="match status" value="1"/>
</dbReference>
<evidence type="ECO:0000313" key="8">
    <source>
        <dbReference type="EMBL" id="MBB5217893.1"/>
    </source>
</evidence>
<gene>
    <name evidence="8" type="ORF">HNP77_000237</name>
</gene>
<dbReference type="Gene3D" id="1.10.3210.10">
    <property type="entry name" value="Hypothetical protein af1432"/>
    <property type="match status" value="1"/>
</dbReference>
<dbReference type="RefSeq" id="WP_221266503.1">
    <property type="nucleotide sequence ID" value="NZ_JACHFR010000001.1"/>
</dbReference>
<name>A0A840SE97_9SPIR</name>
<dbReference type="GO" id="GO:0046872">
    <property type="term" value="F:metal ion binding"/>
    <property type="evidence" value="ECO:0007669"/>
    <property type="project" value="UniProtKB-KW"/>
</dbReference>
<accession>A0A840SE97</accession>
<dbReference type="InterPro" id="IPR003607">
    <property type="entry name" value="HD/PDEase_dom"/>
</dbReference>
<dbReference type="NCBIfam" id="TIGR00277">
    <property type="entry name" value="HDIG"/>
    <property type="match status" value="1"/>
</dbReference>
<keyword evidence="5" id="KW-0408">Iron</keyword>
<dbReference type="SMART" id="SM00471">
    <property type="entry name" value="HDc"/>
    <property type="match status" value="1"/>
</dbReference>
<keyword evidence="4" id="KW-0378">Hydrolase</keyword>
<dbReference type="PANTHER" id="PTHR35795:SF1">
    <property type="entry name" value="BIS(5'-NUCLEOSYL)-TETRAPHOSPHATASE, SYMMETRICAL"/>
    <property type="match status" value="1"/>
</dbReference>
<reference evidence="8 9" key="1">
    <citation type="submission" date="2020-08" db="EMBL/GenBank/DDBJ databases">
        <title>Genomic Encyclopedia of Type Strains, Phase IV (KMG-IV): sequencing the most valuable type-strain genomes for metagenomic binning, comparative biology and taxonomic classification.</title>
        <authorList>
            <person name="Goeker M."/>
        </authorList>
    </citation>
    <scope>NUCLEOTIDE SEQUENCE [LARGE SCALE GENOMIC DNA]</scope>
    <source>
        <strain evidence="8 9">DSM 103679</strain>
    </source>
</reference>
<dbReference type="GO" id="GO:0008803">
    <property type="term" value="F:bis(5'-nucleosyl)-tetraphosphatase (symmetrical) activity"/>
    <property type="evidence" value="ECO:0007669"/>
    <property type="project" value="UniProtKB-EC"/>
</dbReference>
<feature type="domain" description="HD" evidence="7">
    <location>
        <begin position="23"/>
        <end position="138"/>
    </location>
</feature>
<evidence type="ECO:0000256" key="2">
    <source>
        <dbReference type="ARBA" id="ARBA00022723"/>
    </source>
</evidence>
<dbReference type="NCBIfam" id="TIGR00488">
    <property type="entry name" value="bis(5'-nucleosyl)-tetraphosphatase (symmetrical) YqeK"/>
    <property type="match status" value="1"/>
</dbReference>
<comment type="catalytic activity">
    <reaction evidence="6">
        <text>P(1),P(4)-bis(5'-adenosyl) tetraphosphate + H2O = 2 ADP + 2 H(+)</text>
        <dbReference type="Rhea" id="RHEA:24252"/>
        <dbReference type="ChEBI" id="CHEBI:15377"/>
        <dbReference type="ChEBI" id="CHEBI:15378"/>
        <dbReference type="ChEBI" id="CHEBI:58141"/>
        <dbReference type="ChEBI" id="CHEBI:456216"/>
        <dbReference type="EC" id="3.6.1.41"/>
    </reaction>
</comment>
<proteinExistence type="predicted"/>
<keyword evidence="8" id="KW-0548">Nucleotidyltransferase</keyword>
<evidence type="ECO:0000256" key="6">
    <source>
        <dbReference type="ARBA" id="ARBA00049417"/>
    </source>
</evidence>
<keyword evidence="3" id="KW-0547">Nucleotide-binding</keyword>
<dbReference type="InterPro" id="IPR006674">
    <property type="entry name" value="HD_domain"/>
</dbReference>
<evidence type="ECO:0000256" key="5">
    <source>
        <dbReference type="ARBA" id="ARBA00023004"/>
    </source>
</evidence>
<dbReference type="EC" id="3.6.1.41" evidence="1"/>
<dbReference type="GO" id="GO:0016779">
    <property type="term" value="F:nucleotidyltransferase activity"/>
    <property type="evidence" value="ECO:0007669"/>
    <property type="project" value="UniProtKB-KW"/>
</dbReference>
<dbReference type="InterPro" id="IPR005249">
    <property type="entry name" value="YqeK"/>
</dbReference>
<evidence type="ECO:0000259" key="7">
    <source>
        <dbReference type="PROSITE" id="PS51831"/>
    </source>
</evidence>
<keyword evidence="9" id="KW-1185">Reference proteome</keyword>
<dbReference type="Proteomes" id="UP000578697">
    <property type="component" value="Unassembled WGS sequence"/>
</dbReference>
<evidence type="ECO:0000256" key="3">
    <source>
        <dbReference type="ARBA" id="ARBA00022741"/>
    </source>
</evidence>
<dbReference type="PANTHER" id="PTHR35795">
    <property type="entry name" value="SLR1885 PROTEIN"/>
    <property type="match status" value="1"/>
</dbReference>
<evidence type="ECO:0000256" key="4">
    <source>
        <dbReference type="ARBA" id="ARBA00022801"/>
    </source>
</evidence>
<dbReference type="AlphaFoldDB" id="A0A840SE97"/>
<evidence type="ECO:0000256" key="1">
    <source>
        <dbReference type="ARBA" id="ARBA00012506"/>
    </source>
</evidence>
<organism evidence="8 9">
    <name type="scientific">Treponema rectale</name>
    <dbReference type="NCBI Taxonomy" id="744512"/>
    <lineage>
        <taxon>Bacteria</taxon>
        <taxon>Pseudomonadati</taxon>
        <taxon>Spirochaetota</taxon>
        <taxon>Spirochaetia</taxon>
        <taxon>Spirochaetales</taxon>
        <taxon>Treponemataceae</taxon>
        <taxon>Treponema</taxon>
    </lineage>
</organism>
<dbReference type="CDD" id="cd00077">
    <property type="entry name" value="HDc"/>
    <property type="match status" value="1"/>
</dbReference>
<sequence>MEITAELVERVRKYAASQEKKKRYEHSLRVAETSRFMCSVYGENPEKGYFAGLAHDICKDIDEKVMEELASHDGYGLCEAELKKPALLHGRAAAVVLRRDFDVSDSEILQAVARHTLGCGNMCALAKIVFAADKIEPGRPQSTQEYRDRLFSMPLDEMVKSVIEESMEYLKAKGKTSSPLTLEFYKSVSGSV</sequence>
<dbReference type="InterPro" id="IPR051094">
    <property type="entry name" value="Diverse_Catalytic_Enzymes"/>
</dbReference>
<protein>
    <recommendedName>
        <fullName evidence="1">bis(5'-nucleosyl)-tetraphosphatase (symmetrical)</fullName>
        <ecNumber evidence="1">3.6.1.41</ecNumber>
    </recommendedName>
</protein>
<evidence type="ECO:0000313" key="9">
    <source>
        <dbReference type="Proteomes" id="UP000578697"/>
    </source>
</evidence>
<dbReference type="GO" id="GO:0000166">
    <property type="term" value="F:nucleotide binding"/>
    <property type="evidence" value="ECO:0007669"/>
    <property type="project" value="UniProtKB-KW"/>
</dbReference>
<comment type="caution">
    <text evidence="8">The sequence shown here is derived from an EMBL/GenBank/DDBJ whole genome shotgun (WGS) entry which is preliminary data.</text>
</comment>
<dbReference type="SUPFAM" id="SSF109604">
    <property type="entry name" value="HD-domain/PDEase-like"/>
    <property type="match status" value="1"/>
</dbReference>
<dbReference type="InterPro" id="IPR006675">
    <property type="entry name" value="HDIG_dom"/>
</dbReference>
<dbReference type="Pfam" id="PF01966">
    <property type="entry name" value="HD"/>
    <property type="match status" value="1"/>
</dbReference>
<keyword evidence="8" id="KW-0808">Transferase</keyword>